<dbReference type="EMBL" id="CP165628">
    <property type="protein sequence ID" value="XDU74590.1"/>
    <property type="molecule type" value="Genomic_DNA"/>
</dbReference>
<reference evidence="1" key="1">
    <citation type="submission" date="2024-07" db="EMBL/GenBank/DDBJ databases">
        <authorList>
            <person name="Biller S.J."/>
        </authorList>
    </citation>
    <scope>NUCLEOTIDE SEQUENCE</scope>
    <source>
        <strain evidence="1">WC2420</strain>
    </source>
</reference>
<dbReference type="AlphaFoldDB" id="A0AB39VXG2"/>
<sequence length="199" mass="21761">MSFASTIHNTLSFFNIDDLPVTPWRNGGGETREIISTPEEASDFNWRASIATIAQDGPFSAFHGIDRSITLLTGEGVHLFSKNQVDHYLTTPAEPFAFSGDLTLSAELTGGTTTDFNIMTRRGTCRSVVSAKNNDFCAPLLMGGVLLILKGEWELQGEKLLTANQGVVWDNGQDVTLELLLHAKSKDCLLLWAAILPLY</sequence>
<organism evidence="1">
    <name type="scientific">Rouxiella sp. WC2420</name>
    <dbReference type="NCBI Taxonomy" id="3234145"/>
    <lineage>
        <taxon>Bacteria</taxon>
        <taxon>Pseudomonadati</taxon>
        <taxon>Pseudomonadota</taxon>
        <taxon>Gammaproteobacteria</taxon>
        <taxon>Enterobacterales</taxon>
        <taxon>Yersiniaceae</taxon>
        <taxon>Rouxiella</taxon>
    </lineage>
</organism>
<dbReference type="RefSeq" id="WP_009639101.1">
    <property type="nucleotide sequence ID" value="NZ_CP165628.1"/>
</dbReference>
<dbReference type="PANTHER" id="PTHR37943">
    <property type="entry name" value="PROTEIN VES"/>
    <property type="match status" value="1"/>
</dbReference>
<dbReference type="CDD" id="cd20293">
    <property type="entry name" value="cupin_HutD_N"/>
    <property type="match status" value="1"/>
</dbReference>
<evidence type="ECO:0000313" key="1">
    <source>
        <dbReference type="EMBL" id="XDU74590.1"/>
    </source>
</evidence>
<dbReference type="Gene3D" id="2.60.120.10">
    <property type="entry name" value="Jelly Rolls"/>
    <property type="match status" value="1"/>
</dbReference>
<name>A0AB39VXG2_9GAMM</name>
<dbReference type="PANTHER" id="PTHR37943:SF1">
    <property type="entry name" value="PROTEIN VES"/>
    <property type="match status" value="1"/>
</dbReference>
<protein>
    <submittedName>
        <fullName evidence="1">HutD family protein</fullName>
    </submittedName>
</protein>
<dbReference type="InterPro" id="IPR010282">
    <property type="entry name" value="Uncharacterised_HutD/Ves"/>
</dbReference>
<accession>A0AB39VXG2</accession>
<dbReference type="SUPFAM" id="SSF51182">
    <property type="entry name" value="RmlC-like cupins"/>
    <property type="match status" value="1"/>
</dbReference>
<gene>
    <name evidence="1" type="ORF">AB3G37_11145</name>
</gene>
<dbReference type="InterPro" id="IPR014710">
    <property type="entry name" value="RmlC-like_jellyroll"/>
</dbReference>
<dbReference type="InterPro" id="IPR011051">
    <property type="entry name" value="RmlC_Cupin_sf"/>
</dbReference>
<proteinExistence type="predicted"/>
<dbReference type="Pfam" id="PF05962">
    <property type="entry name" value="HutD"/>
    <property type="match status" value="1"/>
</dbReference>